<reference evidence="5 6" key="1">
    <citation type="submission" date="2017-05" db="EMBL/GenBank/DDBJ databases">
        <authorList>
            <person name="Varghese N."/>
            <person name="Submissions S."/>
        </authorList>
    </citation>
    <scope>NUCLEOTIDE SEQUENCE [LARGE SCALE GENOMIC DNA]</scope>
    <source>
        <strain evidence="5 6">DSM 16304</strain>
    </source>
</reference>
<evidence type="ECO:0000259" key="4">
    <source>
        <dbReference type="PROSITE" id="PS50977"/>
    </source>
</evidence>
<evidence type="ECO:0000256" key="2">
    <source>
        <dbReference type="PROSITE-ProRule" id="PRU00335"/>
    </source>
</evidence>
<dbReference type="InterPro" id="IPR050624">
    <property type="entry name" value="HTH-type_Tx_Regulator"/>
</dbReference>
<dbReference type="PANTHER" id="PTHR43479">
    <property type="entry name" value="ACREF/ENVCD OPERON REPRESSOR-RELATED"/>
    <property type="match status" value="1"/>
</dbReference>
<dbReference type="PRINTS" id="PR00455">
    <property type="entry name" value="HTHTETR"/>
</dbReference>
<sequence>MKTREREILKRARKLFSEKGFYNLTVSDIVNSLGIARGTFYLYFKNKNDVYKRVLEELVLEISSKLKLLPRENPVDQLRENLRSLLSLFEEDRELALLILNHPHKLNPEFDRLIEEFFKKVYSLVEHSLLTGMKLGLVRSCNVQVVSRAIVGAFLETGKGIVEGKVNIDEAVEELVNLAFKGILEG</sequence>
<dbReference type="Pfam" id="PF17932">
    <property type="entry name" value="TetR_C_24"/>
    <property type="match status" value="1"/>
</dbReference>
<dbReference type="Proteomes" id="UP000317315">
    <property type="component" value="Unassembled WGS sequence"/>
</dbReference>
<dbReference type="InterPro" id="IPR001647">
    <property type="entry name" value="HTH_TetR"/>
</dbReference>
<dbReference type="OrthoDB" id="13453at2"/>
<evidence type="ECO:0000313" key="6">
    <source>
        <dbReference type="Proteomes" id="UP000317315"/>
    </source>
</evidence>
<keyword evidence="1 2" id="KW-0238">DNA-binding</keyword>
<dbReference type="Gene3D" id="1.10.10.60">
    <property type="entry name" value="Homeodomain-like"/>
    <property type="match status" value="1"/>
</dbReference>
<dbReference type="EMBL" id="FXTM01000005">
    <property type="protein sequence ID" value="SMO46526.1"/>
    <property type="molecule type" value="Genomic_DNA"/>
</dbReference>
<dbReference type="AlphaFoldDB" id="A0A521BHJ7"/>
<organism evidence="5 6">
    <name type="scientific">Balnearium lithotrophicum</name>
    <dbReference type="NCBI Taxonomy" id="223788"/>
    <lineage>
        <taxon>Bacteria</taxon>
        <taxon>Pseudomonadati</taxon>
        <taxon>Aquificota</taxon>
        <taxon>Aquificia</taxon>
        <taxon>Desulfurobacteriales</taxon>
        <taxon>Desulfurobacteriaceae</taxon>
        <taxon>Balnearium</taxon>
    </lineage>
</organism>
<dbReference type="PANTHER" id="PTHR43479:SF11">
    <property type="entry name" value="ACREF_ENVCD OPERON REPRESSOR-RELATED"/>
    <property type="match status" value="1"/>
</dbReference>
<protein>
    <submittedName>
        <fullName evidence="5">Transcriptional regulator, TetR family</fullName>
    </submittedName>
</protein>
<evidence type="ECO:0000256" key="1">
    <source>
        <dbReference type="ARBA" id="ARBA00023125"/>
    </source>
</evidence>
<keyword evidence="3" id="KW-0812">Transmembrane</keyword>
<dbReference type="SUPFAM" id="SSF46689">
    <property type="entry name" value="Homeodomain-like"/>
    <property type="match status" value="1"/>
</dbReference>
<dbReference type="PROSITE" id="PS01081">
    <property type="entry name" value="HTH_TETR_1"/>
    <property type="match status" value="1"/>
</dbReference>
<gene>
    <name evidence="5" type="ORF">SAMN06269117_10579</name>
</gene>
<dbReference type="PROSITE" id="PS50977">
    <property type="entry name" value="HTH_TETR_2"/>
    <property type="match status" value="1"/>
</dbReference>
<name>A0A521BHJ7_9BACT</name>
<feature type="DNA-binding region" description="H-T-H motif" evidence="2">
    <location>
        <begin position="25"/>
        <end position="44"/>
    </location>
</feature>
<keyword evidence="6" id="KW-1185">Reference proteome</keyword>
<dbReference type="InterPro" id="IPR023772">
    <property type="entry name" value="DNA-bd_HTH_TetR-type_CS"/>
</dbReference>
<proteinExistence type="predicted"/>
<keyword evidence="3" id="KW-1133">Transmembrane helix</keyword>
<dbReference type="Pfam" id="PF00440">
    <property type="entry name" value="TetR_N"/>
    <property type="match status" value="1"/>
</dbReference>
<evidence type="ECO:0000313" key="5">
    <source>
        <dbReference type="EMBL" id="SMO46526.1"/>
    </source>
</evidence>
<dbReference type="RefSeq" id="WP_142934487.1">
    <property type="nucleotide sequence ID" value="NZ_FXTM01000005.1"/>
</dbReference>
<dbReference type="InterPro" id="IPR009057">
    <property type="entry name" value="Homeodomain-like_sf"/>
</dbReference>
<dbReference type="Gene3D" id="1.10.357.10">
    <property type="entry name" value="Tetracycline Repressor, domain 2"/>
    <property type="match status" value="1"/>
</dbReference>
<dbReference type="InterPro" id="IPR041490">
    <property type="entry name" value="KstR2_TetR_C"/>
</dbReference>
<dbReference type="GO" id="GO:0003677">
    <property type="term" value="F:DNA binding"/>
    <property type="evidence" value="ECO:0007669"/>
    <property type="project" value="UniProtKB-UniRule"/>
</dbReference>
<feature type="transmembrane region" description="Helical" evidence="3">
    <location>
        <begin position="21"/>
        <end position="44"/>
    </location>
</feature>
<dbReference type="InterPro" id="IPR036271">
    <property type="entry name" value="Tet_transcr_reg_TetR-rel_C_sf"/>
</dbReference>
<accession>A0A521BHJ7</accession>
<keyword evidence="3" id="KW-0472">Membrane</keyword>
<dbReference type="SUPFAM" id="SSF48498">
    <property type="entry name" value="Tetracyclin repressor-like, C-terminal domain"/>
    <property type="match status" value="1"/>
</dbReference>
<feature type="domain" description="HTH tetR-type" evidence="4">
    <location>
        <begin position="2"/>
        <end position="62"/>
    </location>
</feature>
<evidence type="ECO:0000256" key="3">
    <source>
        <dbReference type="SAM" id="Phobius"/>
    </source>
</evidence>